<feature type="region of interest" description="Disordered" evidence="2">
    <location>
        <begin position="210"/>
        <end position="233"/>
    </location>
</feature>
<proteinExistence type="predicted"/>
<dbReference type="PANTHER" id="PTHR34380:SF1">
    <property type="entry name" value="OS01G0221300 PROTEIN"/>
    <property type="match status" value="1"/>
</dbReference>
<dbReference type="PANTHER" id="PTHR34380">
    <property type="entry name" value="BNAA03G12380D PROTEIN"/>
    <property type="match status" value="1"/>
</dbReference>
<dbReference type="Proteomes" id="UP001630127">
    <property type="component" value="Unassembled WGS sequence"/>
</dbReference>
<evidence type="ECO:0000256" key="2">
    <source>
        <dbReference type="SAM" id="MobiDB-lite"/>
    </source>
</evidence>
<organism evidence="3 4">
    <name type="scientific">Cinchona calisaya</name>
    <dbReference type="NCBI Taxonomy" id="153742"/>
    <lineage>
        <taxon>Eukaryota</taxon>
        <taxon>Viridiplantae</taxon>
        <taxon>Streptophyta</taxon>
        <taxon>Embryophyta</taxon>
        <taxon>Tracheophyta</taxon>
        <taxon>Spermatophyta</taxon>
        <taxon>Magnoliopsida</taxon>
        <taxon>eudicotyledons</taxon>
        <taxon>Gunneridae</taxon>
        <taxon>Pentapetalae</taxon>
        <taxon>asterids</taxon>
        <taxon>lamiids</taxon>
        <taxon>Gentianales</taxon>
        <taxon>Rubiaceae</taxon>
        <taxon>Cinchonoideae</taxon>
        <taxon>Cinchoneae</taxon>
        <taxon>Cinchona</taxon>
    </lineage>
</organism>
<dbReference type="AlphaFoldDB" id="A0ABD2XZQ3"/>
<comment type="caution">
    <text evidence="3">The sequence shown here is derived from an EMBL/GenBank/DDBJ whole genome shotgun (WGS) entry which is preliminary data.</text>
</comment>
<feature type="coiled-coil region" evidence="1">
    <location>
        <begin position="46"/>
        <end position="122"/>
    </location>
</feature>
<evidence type="ECO:0000313" key="4">
    <source>
        <dbReference type="Proteomes" id="UP001630127"/>
    </source>
</evidence>
<accession>A0ABD2XZQ3</accession>
<gene>
    <name evidence="3" type="ORF">ACH5RR_041695</name>
</gene>
<sequence length="648" mass="72167">MSLLGKKLVVPSISEKSSIHELISFIKSSFRQKDYDEVERLLISREEKLRMELSSLKRDYESMKKDHDLMEEKHGLVELKNLEFKEELEKWKLECETLMKEKREVEEKFVRLNNEFMEYDARVSEIEEFVAKVRGVRAEDIRRDAYCAWVEEMNAEILGNGVNIPSSEGHNEGLNLENLQNGVDNHVVGENGGFTHENLIDGFNDHVEHHQMNGLPQTQGPDFPNEGAAADGHDNAEIFSGARSVFDYPEVESNASDQEGENDESPNTDLNEKRLLQTKVGRMSDHNVVPSSHNVQAACDAPQVGTYGFSHEKGNKMLPSAGIQGQLVLETGSSSPAAASCIPISKTPGSLIIIESSVSDEESLPAGSADVSPFCASEVNSTGKEMPCINSEKSASDVKIQEENGSDSTKDSNIHLMPKRKRSMTDTDVSNFMAARRKTEYIQKLLGDGKGFPANDSSLKLDRKSAGCQEPILPSATSHFVTEKCQEKSGADGSLQAASTILLDDSDSENESCSDSFMELMLASIRRESKKGWNFAADMLSDFDKDYELCMNAVCALYRKKISAEKSLMKSSLPADLGFSHFDAMRGKQLAEFLIDGDPQLKLKRTVSEVQQQDPRVLSICKDLAFQYSEKLFEIYCKAEDPFFHPKL</sequence>
<evidence type="ECO:0000313" key="3">
    <source>
        <dbReference type="EMBL" id="KAL3498963.1"/>
    </source>
</evidence>
<keyword evidence="1" id="KW-0175">Coiled coil</keyword>
<dbReference type="EMBL" id="JBJUIK010000017">
    <property type="protein sequence ID" value="KAL3498963.1"/>
    <property type="molecule type" value="Genomic_DNA"/>
</dbReference>
<evidence type="ECO:0008006" key="5">
    <source>
        <dbReference type="Google" id="ProtNLM"/>
    </source>
</evidence>
<name>A0ABD2XZQ3_9GENT</name>
<reference evidence="3 4" key="1">
    <citation type="submission" date="2024-11" db="EMBL/GenBank/DDBJ databases">
        <title>A near-complete genome assembly of Cinchona calisaya.</title>
        <authorList>
            <person name="Lian D.C."/>
            <person name="Zhao X.W."/>
            <person name="Wei L."/>
        </authorList>
    </citation>
    <scope>NUCLEOTIDE SEQUENCE [LARGE SCALE GENOMIC DNA]</scope>
    <source>
        <tissue evidence="3">Nenye</tissue>
    </source>
</reference>
<evidence type="ECO:0000256" key="1">
    <source>
        <dbReference type="SAM" id="Coils"/>
    </source>
</evidence>
<protein>
    <recommendedName>
        <fullName evidence="5">FRIGIDA-like protein</fullName>
    </recommendedName>
</protein>
<keyword evidence="4" id="KW-1185">Reference proteome</keyword>